<feature type="compositionally biased region" description="Low complexity" evidence="1">
    <location>
        <begin position="35"/>
        <end position="47"/>
    </location>
</feature>
<evidence type="ECO:0000313" key="2">
    <source>
        <dbReference type="EMBL" id="PGH18942.1"/>
    </source>
</evidence>
<sequence length="196" mass="20390">MDPSINHNNISNLPAAAAEHPQASRGGAVGAPQLSASTPQTASSTSTMRNIPLSEPTPHQSSSSYYSSSAAAIPTVVSSAQSPNRPSQTSQTPNRPNLNPATTAAGMLPNSAAPHPQHQLQHPQHQHEEKRDSPAAAVAATNYATNSANASAPHQAQAHAQTPVQVQVGGAPARIYLNEKLVPYLLEGMKVLAKEQ</sequence>
<evidence type="ECO:0000313" key="3">
    <source>
        <dbReference type="Proteomes" id="UP000224634"/>
    </source>
</evidence>
<dbReference type="STRING" id="1447883.A0A2B7YDJ4"/>
<dbReference type="AlphaFoldDB" id="A0A2B7YDJ4"/>
<feature type="compositionally biased region" description="Polar residues" evidence="1">
    <location>
        <begin position="76"/>
        <end position="102"/>
    </location>
</feature>
<dbReference type="Pfam" id="PF05186">
    <property type="entry name" value="Dpy-30"/>
    <property type="match status" value="1"/>
</dbReference>
<feature type="compositionally biased region" description="Low complexity" evidence="1">
    <location>
        <begin position="114"/>
        <end position="123"/>
    </location>
</feature>
<name>A0A2B7YDJ4_POLH7</name>
<organism evidence="2 3">
    <name type="scientific">Polytolypa hystricis (strain UAMH7299)</name>
    <dbReference type="NCBI Taxonomy" id="1447883"/>
    <lineage>
        <taxon>Eukaryota</taxon>
        <taxon>Fungi</taxon>
        <taxon>Dikarya</taxon>
        <taxon>Ascomycota</taxon>
        <taxon>Pezizomycotina</taxon>
        <taxon>Eurotiomycetes</taxon>
        <taxon>Eurotiomycetidae</taxon>
        <taxon>Onygenales</taxon>
        <taxon>Onygenales incertae sedis</taxon>
        <taxon>Polytolypa</taxon>
    </lineage>
</organism>
<reference evidence="2 3" key="1">
    <citation type="submission" date="2017-10" db="EMBL/GenBank/DDBJ databases">
        <title>Comparative genomics in systemic dimorphic fungi from Ajellomycetaceae.</title>
        <authorList>
            <person name="Munoz J.F."/>
            <person name="Mcewen J.G."/>
            <person name="Clay O.K."/>
            <person name="Cuomo C.A."/>
        </authorList>
    </citation>
    <scope>NUCLEOTIDE SEQUENCE [LARGE SCALE GENOMIC DNA]</scope>
    <source>
        <strain evidence="2 3">UAMH7299</strain>
    </source>
</reference>
<evidence type="ECO:0000256" key="1">
    <source>
        <dbReference type="SAM" id="MobiDB-lite"/>
    </source>
</evidence>
<gene>
    <name evidence="2" type="ORF">AJ80_04269</name>
</gene>
<dbReference type="EMBL" id="PDNA01000053">
    <property type="protein sequence ID" value="PGH18942.1"/>
    <property type="molecule type" value="Genomic_DNA"/>
</dbReference>
<feature type="region of interest" description="Disordered" evidence="1">
    <location>
        <begin position="1"/>
        <end position="136"/>
    </location>
</feature>
<accession>A0A2B7YDJ4</accession>
<keyword evidence="3" id="KW-1185">Reference proteome</keyword>
<dbReference type="InterPro" id="IPR007858">
    <property type="entry name" value="Dpy-30_motif"/>
</dbReference>
<dbReference type="Gene3D" id="1.20.890.10">
    <property type="entry name" value="cAMP-dependent protein kinase regulatory subunit, dimerization-anchoring domain"/>
    <property type="match status" value="1"/>
</dbReference>
<feature type="compositionally biased region" description="Low complexity" evidence="1">
    <location>
        <begin position="61"/>
        <end position="72"/>
    </location>
</feature>
<comment type="caution">
    <text evidence="2">The sequence shown here is derived from an EMBL/GenBank/DDBJ whole genome shotgun (WGS) entry which is preliminary data.</text>
</comment>
<proteinExistence type="predicted"/>
<dbReference type="Proteomes" id="UP000224634">
    <property type="component" value="Unassembled WGS sequence"/>
</dbReference>
<feature type="compositionally biased region" description="Polar residues" evidence="1">
    <location>
        <begin position="1"/>
        <end position="12"/>
    </location>
</feature>
<dbReference type="OrthoDB" id="4207690at2759"/>
<protein>
    <submittedName>
        <fullName evidence="2">Uncharacterized protein</fullName>
    </submittedName>
</protein>